<feature type="region of interest" description="Disordered" evidence="1">
    <location>
        <begin position="1"/>
        <end position="20"/>
    </location>
</feature>
<proteinExistence type="predicted"/>
<dbReference type="SUPFAM" id="SSF50346">
    <property type="entry name" value="PRC-barrel domain"/>
    <property type="match status" value="1"/>
</dbReference>
<organism evidence="3 4">
    <name type="scientific">Roseiterribacter gracilis</name>
    <dbReference type="NCBI Taxonomy" id="2812848"/>
    <lineage>
        <taxon>Bacteria</taxon>
        <taxon>Pseudomonadati</taxon>
        <taxon>Pseudomonadota</taxon>
        <taxon>Alphaproteobacteria</taxon>
        <taxon>Rhodospirillales</taxon>
        <taxon>Roseiterribacteraceae</taxon>
        <taxon>Roseiterribacter</taxon>
    </lineage>
</organism>
<dbReference type="PANTHER" id="PTHR36505:SF1">
    <property type="entry name" value="BLR1072 PROTEIN"/>
    <property type="match status" value="1"/>
</dbReference>
<gene>
    <name evidence="3" type="ORF">TMPK1_34700</name>
</gene>
<evidence type="ECO:0000256" key="1">
    <source>
        <dbReference type="SAM" id="MobiDB-lite"/>
    </source>
</evidence>
<dbReference type="Gene3D" id="2.30.30.240">
    <property type="entry name" value="PRC-barrel domain"/>
    <property type="match status" value="1"/>
</dbReference>
<dbReference type="Proteomes" id="UP000681075">
    <property type="component" value="Unassembled WGS sequence"/>
</dbReference>
<dbReference type="InterPro" id="IPR011033">
    <property type="entry name" value="PRC_barrel-like_sf"/>
</dbReference>
<comment type="caution">
    <text evidence="3">The sequence shown here is derived from an EMBL/GenBank/DDBJ whole genome shotgun (WGS) entry which is preliminary data.</text>
</comment>
<sequence length="138" mass="15108">MATSTTGTFNTRNGDVPRDETHQLISADKVEGTAVYSSSGERIGAIEDIMIDKRSGKVAYAVLSVGGFLGIGERHHPLPWNALTYNLDLGGYQVAIPVERLKDAPSYAMDEAVDLDDRAYGRKIHDYYGTAPYWDPAI</sequence>
<dbReference type="PANTHER" id="PTHR36505">
    <property type="entry name" value="BLR1072 PROTEIN"/>
    <property type="match status" value="1"/>
</dbReference>
<protein>
    <submittedName>
        <fullName evidence="3">Photosystem reaction center subunit H</fullName>
    </submittedName>
</protein>
<dbReference type="InterPro" id="IPR027275">
    <property type="entry name" value="PRC-brl_dom"/>
</dbReference>
<name>A0A8S8XCP6_9PROT</name>
<evidence type="ECO:0000259" key="2">
    <source>
        <dbReference type="Pfam" id="PF05239"/>
    </source>
</evidence>
<dbReference type="AlphaFoldDB" id="A0A8S8XCP6"/>
<dbReference type="Pfam" id="PF05239">
    <property type="entry name" value="PRC"/>
    <property type="match status" value="1"/>
</dbReference>
<dbReference type="RefSeq" id="WP_420244638.1">
    <property type="nucleotide sequence ID" value="NZ_BOPV01000001.1"/>
</dbReference>
<reference evidence="3" key="1">
    <citation type="submission" date="2021-02" db="EMBL/GenBank/DDBJ databases">
        <title>Genome sequence of Rhodospirillales sp. strain TMPK1 isolated from soil.</title>
        <authorList>
            <person name="Nakai R."/>
            <person name="Kusada H."/>
            <person name="Tamaki H."/>
        </authorList>
    </citation>
    <scope>NUCLEOTIDE SEQUENCE</scope>
    <source>
        <strain evidence="3">TMPK1</strain>
    </source>
</reference>
<keyword evidence="4" id="KW-1185">Reference proteome</keyword>
<feature type="compositionally biased region" description="Polar residues" evidence="1">
    <location>
        <begin position="1"/>
        <end position="13"/>
    </location>
</feature>
<dbReference type="EMBL" id="BOPV01000001">
    <property type="protein sequence ID" value="GIL41233.1"/>
    <property type="molecule type" value="Genomic_DNA"/>
</dbReference>
<feature type="domain" description="PRC-barrel" evidence="2">
    <location>
        <begin position="25"/>
        <end position="97"/>
    </location>
</feature>
<accession>A0A8S8XCP6</accession>
<evidence type="ECO:0000313" key="4">
    <source>
        <dbReference type="Proteomes" id="UP000681075"/>
    </source>
</evidence>
<evidence type="ECO:0000313" key="3">
    <source>
        <dbReference type="EMBL" id="GIL41233.1"/>
    </source>
</evidence>